<dbReference type="InterPro" id="IPR029058">
    <property type="entry name" value="AB_hydrolase_fold"/>
</dbReference>
<sequence>MSLEARLLEKLRRVSAEPQPKVDEPKTLPPELSTWRHRFDGFLPLVLALSRSMLVRNICAGTLGAALLTAGCCRGTTLQVLMGLGLLVASQRGLPGATEFRKVETEAGFYAKSSGVCASRNQKIREAMQAFMASFVPCPWQQSGELCTILPYSINAPRFGLLKYERIWLAADDGEVFASDFVFPPGGFDPTRPIVVLLTGLAPSQHWTEAAGFISDAAGYLTCRANMTVVILVARGTMDTRVNANLFHGARVTDFRRLLETMDPCLKEVASDAGVAKPAVFAAGYSMGAIILANYCGHYGKDALL</sequence>
<dbReference type="InterPro" id="IPR050960">
    <property type="entry name" value="AB_hydrolase_4_sf"/>
</dbReference>
<dbReference type="Proteomes" id="UP000649617">
    <property type="component" value="Unassembled WGS sequence"/>
</dbReference>
<dbReference type="AlphaFoldDB" id="A0A812VVU7"/>
<dbReference type="Gene3D" id="3.40.50.1820">
    <property type="entry name" value="alpha/beta hydrolase"/>
    <property type="match status" value="1"/>
</dbReference>
<comment type="similarity">
    <text evidence="1">Belongs to the AB hydrolase superfamily. AB hydrolase 4 family.</text>
</comment>
<dbReference type="OrthoDB" id="247542at2759"/>
<proteinExistence type="inferred from homology"/>
<reference evidence="2" key="1">
    <citation type="submission" date="2021-02" db="EMBL/GenBank/DDBJ databases">
        <authorList>
            <person name="Dougan E. K."/>
            <person name="Rhodes N."/>
            <person name="Thang M."/>
            <person name="Chan C."/>
        </authorList>
    </citation>
    <scope>NUCLEOTIDE SEQUENCE</scope>
</reference>
<dbReference type="GO" id="GO:0047372">
    <property type="term" value="F:monoacylglycerol lipase activity"/>
    <property type="evidence" value="ECO:0007669"/>
    <property type="project" value="TreeGrafter"/>
</dbReference>
<name>A0A812VVU7_SYMPI</name>
<gene>
    <name evidence="2" type="primary">EMB8</name>
    <name evidence="2" type="ORF">SPIL2461_LOCUS17142</name>
</gene>
<dbReference type="EMBL" id="CAJNIZ010042974">
    <property type="protein sequence ID" value="CAE7645186.1"/>
    <property type="molecule type" value="Genomic_DNA"/>
</dbReference>
<evidence type="ECO:0000313" key="2">
    <source>
        <dbReference type="EMBL" id="CAE7645186.1"/>
    </source>
</evidence>
<dbReference type="SUPFAM" id="SSF53474">
    <property type="entry name" value="alpha/beta-Hydrolases"/>
    <property type="match status" value="1"/>
</dbReference>
<evidence type="ECO:0000256" key="1">
    <source>
        <dbReference type="ARBA" id="ARBA00010884"/>
    </source>
</evidence>
<organism evidence="2 3">
    <name type="scientific">Symbiodinium pilosum</name>
    <name type="common">Dinoflagellate</name>
    <dbReference type="NCBI Taxonomy" id="2952"/>
    <lineage>
        <taxon>Eukaryota</taxon>
        <taxon>Sar</taxon>
        <taxon>Alveolata</taxon>
        <taxon>Dinophyceae</taxon>
        <taxon>Suessiales</taxon>
        <taxon>Symbiodiniaceae</taxon>
        <taxon>Symbiodinium</taxon>
    </lineage>
</organism>
<protein>
    <submittedName>
        <fullName evidence="2">EMB8 protein</fullName>
    </submittedName>
</protein>
<evidence type="ECO:0000313" key="3">
    <source>
        <dbReference type="Proteomes" id="UP000649617"/>
    </source>
</evidence>
<accession>A0A812VVU7</accession>
<dbReference type="PANTHER" id="PTHR10794:SF63">
    <property type="entry name" value="ALPHA_BETA HYDROLASE 1, ISOFORM A"/>
    <property type="match status" value="1"/>
</dbReference>
<feature type="non-terminal residue" evidence="2">
    <location>
        <position position="1"/>
    </location>
</feature>
<dbReference type="GO" id="GO:0034338">
    <property type="term" value="F:short-chain carboxylesterase activity"/>
    <property type="evidence" value="ECO:0007669"/>
    <property type="project" value="TreeGrafter"/>
</dbReference>
<keyword evidence="3" id="KW-1185">Reference proteome</keyword>
<dbReference type="PANTHER" id="PTHR10794">
    <property type="entry name" value="ABHYDROLASE DOMAIN-CONTAINING PROTEIN"/>
    <property type="match status" value="1"/>
</dbReference>
<comment type="caution">
    <text evidence="2">The sequence shown here is derived from an EMBL/GenBank/DDBJ whole genome shotgun (WGS) entry which is preliminary data.</text>
</comment>